<keyword evidence="3" id="KW-0132">Cell division</keyword>
<comment type="caution">
    <text evidence="3">The sequence shown here is derived from an EMBL/GenBank/DDBJ whole genome shotgun (WGS) entry which is preliminary data.</text>
</comment>
<feature type="repeat" description="TPR" evidence="2">
    <location>
        <begin position="270"/>
        <end position="303"/>
    </location>
</feature>
<organism evidence="3 4">
    <name type="scientific">Vairimorpha ceranae</name>
    <dbReference type="NCBI Taxonomy" id="40302"/>
    <lineage>
        <taxon>Eukaryota</taxon>
        <taxon>Fungi</taxon>
        <taxon>Fungi incertae sedis</taxon>
        <taxon>Microsporidia</taxon>
        <taxon>Nosematidae</taxon>
        <taxon>Vairimorpha</taxon>
    </lineage>
</organism>
<evidence type="ECO:0000313" key="4">
    <source>
        <dbReference type="Proteomes" id="UP000034350"/>
    </source>
</evidence>
<dbReference type="GO" id="GO:0005680">
    <property type="term" value="C:anaphase-promoting complex"/>
    <property type="evidence" value="ECO:0007669"/>
    <property type="project" value="TreeGrafter"/>
</dbReference>
<dbReference type="GeneID" id="36320647"/>
<keyword evidence="1 2" id="KW-0802">TPR repeat</keyword>
<gene>
    <name evidence="3" type="ORF">AAJ76_4600022664</name>
</gene>
<dbReference type="VEuPathDB" id="MicrosporidiaDB:AAJ76_4600022664"/>
<evidence type="ECO:0000313" key="3">
    <source>
        <dbReference type="EMBL" id="KKO74776.1"/>
    </source>
</evidence>
<dbReference type="EMBL" id="JPQZ01000046">
    <property type="protein sequence ID" value="KKO74776.1"/>
    <property type="molecule type" value="Genomic_DNA"/>
</dbReference>
<dbReference type="RefSeq" id="XP_024330518.1">
    <property type="nucleotide sequence ID" value="XM_024475700.1"/>
</dbReference>
<dbReference type="GO" id="GO:0031145">
    <property type="term" value="P:anaphase-promoting complex-dependent catabolic process"/>
    <property type="evidence" value="ECO:0007669"/>
    <property type="project" value="TreeGrafter"/>
</dbReference>
<dbReference type="PANTHER" id="PTHR12558">
    <property type="entry name" value="CELL DIVISION CYCLE 16,23,27"/>
    <property type="match status" value="1"/>
</dbReference>
<dbReference type="GO" id="GO:0016567">
    <property type="term" value="P:protein ubiquitination"/>
    <property type="evidence" value="ECO:0007669"/>
    <property type="project" value="TreeGrafter"/>
</dbReference>
<dbReference type="GO" id="GO:0051301">
    <property type="term" value="P:cell division"/>
    <property type="evidence" value="ECO:0007669"/>
    <property type="project" value="UniProtKB-KW"/>
</dbReference>
<dbReference type="PROSITE" id="PS50005">
    <property type="entry name" value="TPR"/>
    <property type="match status" value="2"/>
</dbReference>
<proteinExistence type="predicted"/>
<dbReference type="AlphaFoldDB" id="A0A0F9WB24"/>
<dbReference type="VEuPathDB" id="MicrosporidiaDB:G9O61_00g010350"/>
<evidence type="ECO:0000256" key="1">
    <source>
        <dbReference type="ARBA" id="ARBA00022803"/>
    </source>
</evidence>
<sequence length="438" mass="52080">MDSFFVRGLYRTIDFLNKIKIDIPPLKILFSPTDVQYTVYMNLKEYFIAYNLLLCDESKIFTDTIIFCTCCGNLKNFMRNYALFMHKKGNPVKINTKNCNDDFLLYLVGLVNKDINVLLEVVNKQPYFWDAYLAIIDLVTSETVPDITGPLSEFFYMKLFVKKQIYKKTFRLRDEYLNLKGAVLYYRREFNKAQKIFEGCNVYSEYLDLHSNILYIKKDPCVYDIAYKLINMNRYRAETFCCIANTYSFKKVHNKAIEYYTVCTKLSPCSIYFTLLGHEYLEMKEYKKAIESYTESLRISEDDYRGWYSLGKVCEVLNMIETSLFYYKKAVEYKKDDTLVWLSLGNVYITLQLYEDGLKCFKRSVKLNDSLGYLYIAETYKTMKMYSESAEFYEKFVNASKEKDGDVKKICLFLEEYFRKMCDNEKSKKYFDMAKEID</sequence>
<keyword evidence="3" id="KW-0131">Cell cycle</keyword>
<feature type="repeat" description="TPR" evidence="2">
    <location>
        <begin position="338"/>
        <end position="371"/>
    </location>
</feature>
<protein>
    <submittedName>
        <fullName evidence="3">Cell division cycle protein</fullName>
    </submittedName>
</protein>
<dbReference type="GO" id="GO:0045842">
    <property type="term" value="P:positive regulation of mitotic metaphase/anaphase transition"/>
    <property type="evidence" value="ECO:0007669"/>
    <property type="project" value="TreeGrafter"/>
</dbReference>
<accession>A0A0F9WB24</accession>
<dbReference type="InterPro" id="IPR019734">
    <property type="entry name" value="TPR_rpt"/>
</dbReference>
<dbReference type="Gene3D" id="1.25.40.10">
    <property type="entry name" value="Tetratricopeptide repeat domain"/>
    <property type="match status" value="2"/>
</dbReference>
<dbReference type="SMART" id="SM00028">
    <property type="entry name" value="TPR"/>
    <property type="match status" value="4"/>
</dbReference>
<dbReference type="OrthoDB" id="10262026at2759"/>
<dbReference type="InterPro" id="IPR011990">
    <property type="entry name" value="TPR-like_helical_dom_sf"/>
</dbReference>
<dbReference type="PANTHER" id="PTHR12558:SF10">
    <property type="entry name" value="CELL DIVISION CYCLE PROTEIN 23 HOMOLOG"/>
    <property type="match status" value="1"/>
</dbReference>
<reference evidence="3 4" key="1">
    <citation type="journal article" date="2015" name="Environ. Microbiol.">
        <title>Genome analyses suggest the presence of polyploidy and recent human-driven expansions in eight global populations of the honeybee pathogen Nosema ceranae.</title>
        <authorList>
            <person name="Pelin A."/>
            <person name="Selman M."/>
            <person name="Aris-Brosou S."/>
            <person name="Farinelli L."/>
            <person name="Corradi N."/>
        </authorList>
    </citation>
    <scope>NUCLEOTIDE SEQUENCE [LARGE SCALE GENOMIC DNA]</scope>
    <source>
        <strain evidence="3 4">PA08 1199</strain>
    </source>
</reference>
<dbReference type="SUPFAM" id="SSF48452">
    <property type="entry name" value="TPR-like"/>
    <property type="match status" value="1"/>
</dbReference>
<dbReference type="Proteomes" id="UP000034350">
    <property type="component" value="Unassembled WGS sequence"/>
</dbReference>
<dbReference type="Pfam" id="PF13181">
    <property type="entry name" value="TPR_8"/>
    <property type="match status" value="3"/>
</dbReference>
<evidence type="ECO:0000256" key="2">
    <source>
        <dbReference type="PROSITE-ProRule" id="PRU00339"/>
    </source>
</evidence>
<dbReference type="VEuPathDB" id="MicrosporidiaDB:NCER_101083"/>
<name>A0A0F9WB24_9MICR</name>
<keyword evidence="4" id="KW-1185">Reference proteome</keyword>